<reference evidence="6 7" key="1">
    <citation type="submission" date="2018-03" db="EMBL/GenBank/DDBJ databases">
        <title>Marinobacter brunus sp. nov., a marine bacterium of Gamma-proteobacteria isolated from the surface seawater of the South China Sea.</title>
        <authorList>
            <person name="Cheng H."/>
            <person name="Wu Y.-H."/>
            <person name="Xamxidin M."/>
            <person name="Xu X.-W."/>
        </authorList>
    </citation>
    <scope>NUCLEOTIDE SEQUENCE [LARGE SCALE GENOMIC DNA]</scope>
    <source>
        <strain evidence="6 7">NH169-3</strain>
    </source>
</reference>
<name>A0A2T1KW32_9GAMM</name>
<dbReference type="EMBL" id="PXNP01000004">
    <property type="protein sequence ID" value="PSF14319.1"/>
    <property type="molecule type" value="Genomic_DNA"/>
</dbReference>
<dbReference type="GO" id="GO:0030170">
    <property type="term" value="F:pyridoxal phosphate binding"/>
    <property type="evidence" value="ECO:0007669"/>
    <property type="project" value="TreeGrafter"/>
</dbReference>
<keyword evidence="7" id="KW-1185">Reference proteome</keyword>
<evidence type="ECO:0000313" key="7">
    <source>
        <dbReference type="Proteomes" id="UP000239866"/>
    </source>
</evidence>
<feature type="modified residue" description="N6-(pyridoxal phosphate)lysine" evidence="4">
    <location>
        <position position="187"/>
    </location>
</feature>
<keyword evidence="6" id="KW-0808">Transferase</keyword>
<evidence type="ECO:0000313" key="6">
    <source>
        <dbReference type="EMBL" id="PSF14319.1"/>
    </source>
</evidence>
<comment type="caution">
    <text evidence="6">The sequence shown here is derived from an EMBL/GenBank/DDBJ whole genome shotgun (WGS) entry which is preliminary data.</text>
</comment>
<dbReference type="AlphaFoldDB" id="A0A2T1KW32"/>
<evidence type="ECO:0000256" key="1">
    <source>
        <dbReference type="ARBA" id="ARBA00022898"/>
    </source>
</evidence>
<evidence type="ECO:0000256" key="5">
    <source>
        <dbReference type="RuleBase" id="RU004508"/>
    </source>
</evidence>
<feature type="active site" description="Proton acceptor" evidence="3">
    <location>
        <position position="187"/>
    </location>
</feature>
<dbReference type="SUPFAM" id="SSF53383">
    <property type="entry name" value="PLP-dependent transferases"/>
    <property type="match status" value="1"/>
</dbReference>
<dbReference type="InterPro" id="IPR015422">
    <property type="entry name" value="PyrdxlP-dep_Trfase_small"/>
</dbReference>
<dbReference type="PANTHER" id="PTHR30244:SF9">
    <property type="entry name" value="PROTEIN RV3402C"/>
    <property type="match status" value="1"/>
</dbReference>
<gene>
    <name evidence="6" type="ORF">C7H09_00240</name>
</gene>
<protein>
    <submittedName>
        <fullName evidence="6">Aminotransferase</fullName>
    </submittedName>
</protein>
<dbReference type="RefSeq" id="WP_106760682.1">
    <property type="nucleotide sequence ID" value="NZ_PXNP01000004.1"/>
</dbReference>
<keyword evidence="6" id="KW-0032">Aminotransferase</keyword>
<dbReference type="Gene3D" id="3.40.640.10">
    <property type="entry name" value="Type I PLP-dependent aspartate aminotransferase-like (Major domain)"/>
    <property type="match status" value="1"/>
</dbReference>
<dbReference type="GO" id="GO:0000271">
    <property type="term" value="P:polysaccharide biosynthetic process"/>
    <property type="evidence" value="ECO:0007669"/>
    <property type="project" value="TreeGrafter"/>
</dbReference>
<dbReference type="Pfam" id="PF01041">
    <property type="entry name" value="DegT_DnrJ_EryC1"/>
    <property type="match status" value="1"/>
</dbReference>
<evidence type="ECO:0000256" key="2">
    <source>
        <dbReference type="ARBA" id="ARBA00037999"/>
    </source>
</evidence>
<dbReference type="PANTHER" id="PTHR30244">
    <property type="entry name" value="TRANSAMINASE"/>
    <property type="match status" value="1"/>
</dbReference>
<comment type="similarity">
    <text evidence="2 5">Belongs to the DegT/DnrJ/EryC1 family.</text>
</comment>
<dbReference type="Proteomes" id="UP000239866">
    <property type="component" value="Unassembled WGS sequence"/>
</dbReference>
<dbReference type="Gene3D" id="3.90.1150.10">
    <property type="entry name" value="Aspartate Aminotransferase, domain 1"/>
    <property type="match status" value="1"/>
</dbReference>
<organism evidence="6 7">
    <name type="scientific">Marinobacter fuscus</name>
    <dbReference type="NCBI Taxonomy" id="2109942"/>
    <lineage>
        <taxon>Bacteria</taxon>
        <taxon>Pseudomonadati</taxon>
        <taxon>Pseudomonadota</taxon>
        <taxon>Gammaproteobacteria</taxon>
        <taxon>Pseudomonadales</taxon>
        <taxon>Marinobacteraceae</taxon>
        <taxon>Marinobacter</taxon>
    </lineage>
</organism>
<evidence type="ECO:0000256" key="4">
    <source>
        <dbReference type="PIRSR" id="PIRSR000390-2"/>
    </source>
</evidence>
<dbReference type="GO" id="GO:0008483">
    <property type="term" value="F:transaminase activity"/>
    <property type="evidence" value="ECO:0007669"/>
    <property type="project" value="UniProtKB-KW"/>
</dbReference>
<sequence>MSSTGFLSTSNLYEPEKERILRYIDQWLENGGERSPGWLVSLLEKRLCEYHQAEHCVAMSTGFWSLVASLRLSALDAPEVIIPSFTYRRLADVVFWAGKVPRFVDIDESTLAISPESVERAIGSNTAAILAVHPIVNCCDVSRLTEIAAKYAVPMVIDAVESVHETWQGKRVGSFDVPEVFSLHASKLINGLEGGYVCVNDSAYAGRLRDFRSRDKSNARRLKPGHWLASDMPDIHAAFALAGLDEIEENVRHNRKIYRAYQRELKGVAGIRLLAFDEAQQTSFKNIVVEVPGVSGEGRDRIVRNLNQADVLARAHYSPPLHIKSHEYPVLCPESLPATEHAARALLNLPCGFRVSEADVTLVVAMIKSLLSYVPGSCDG</sequence>
<dbReference type="PIRSF" id="PIRSF000390">
    <property type="entry name" value="PLP_StrS"/>
    <property type="match status" value="1"/>
</dbReference>
<accession>A0A2T1KW32</accession>
<proteinExistence type="inferred from homology"/>
<dbReference type="InterPro" id="IPR000653">
    <property type="entry name" value="DegT/StrS_aminotransferase"/>
</dbReference>
<dbReference type="InterPro" id="IPR015424">
    <property type="entry name" value="PyrdxlP-dep_Trfase"/>
</dbReference>
<dbReference type="InterPro" id="IPR015421">
    <property type="entry name" value="PyrdxlP-dep_Trfase_major"/>
</dbReference>
<dbReference type="OrthoDB" id="9804264at2"/>
<evidence type="ECO:0000256" key="3">
    <source>
        <dbReference type="PIRSR" id="PIRSR000390-1"/>
    </source>
</evidence>
<keyword evidence="1 4" id="KW-0663">Pyridoxal phosphate</keyword>